<dbReference type="Pfam" id="PF26580">
    <property type="entry name" value="Mtb12_C"/>
    <property type="match status" value="1"/>
</dbReference>
<sequence>MKTLKTIAGVVSTIASVAAVTTGAAVVNAPIASAAPGDLITADVPTVDQLDDQVAFLIELPGSDEAKAAHMEGGTRAVVVARTLYNIGWYRAPQGSNTITGPETHEGNVHTAMLRSKSVGKPDLVARVVWKRIDGAWKLSNSSVCEGVRAVGLAMGCDF</sequence>
<comment type="similarity">
    <text evidence="2">Belongs to the MTB12 family.</text>
</comment>
<keyword evidence="1 3" id="KW-0732">Signal</keyword>
<comment type="caution">
    <text evidence="5">The sequence shown here is derived from an EMBL/GenBank/DDBJ whole genome shotgun (WGS) entry which is preliminary data.</text>
</comment>
<proteinExistence type="inferred from homology"/>
<dbReference type="Proteomes" id="UP000321424">
    <property type="component" value="Unassembled WGS sequence"/>
</dbReference>
<feature type="chain" id="PRO_5021723855" description="Low molecular weight antigen MTB12-like C-terminal domain-containing protein" evidence="3">
    <location>
        <begin position="35"/>
        <end position="159"/>
    </location>
</feature>
<feature type="domain" description="Low molecular weight antigen MTB12-like C-terminal" evidence="4">
    <location>
        <begin position="43"/>
        <end position="153"/>
    </location>
</feature>
<reference evidence="5 6" key="1">
    <citation type="submission" date="2019-07" db="EMBL/GenBank/DDBJ databases">
        <title>Whole genome shotgun sequence of Nocardia ninae NBRC 108245.</title>
        <authorList>
            <person name="Hosoyama A."/>
            <person name="Uohara A."/>
            <person name="Ohji S."/>
            <person name="Ichikawa N."/>
        </authorList>
    </citation>
    <scope>NUCLEOTIDE SEQUENCE [LARGE SCALE GENOMIC DNA]</scope>
    <source>
        <strain evidence="5 6">NBRC 108245</strain>
    </source>
</reference>
<protein>
    <recommendedName>
        <fullName evidence="4">Low molecular weight antigen MTB12-like C-terminal domain-containing protein</fullName>
    </recommendedName>
</protein>
<dbReference type="InterPro" id="IPR058644">
    <property type="entry name" value="Mtb12-like_C"/>
</dbReference>
<dbReference type="EMBL" id="BJXA01000034">
    <property type="protein sequence ID" value="GEM40228.1"/>
    <property type="molecule type" value="Genomic_DNA"/>
</dbReference>
<dbReference type="OrthoDB" id="4375957at2"/>
<evidence type="ECO:0000313" key="6">
    <source>
        <dbReference type="Proteomes" id="UP000321424"/>
    </source>
</evidence>
<evidence type="ECO:0000313" key="5">
    <source>
        <dbReference type="EMBL" id="GEM40228.1"/>
    </source>
</evidence>
<evidence type="ECO:0000256" key="1">
    <source>
        <dbReference type="ARBA" id="ARBA00022729"/>
    </source>
</evidence>
<dbReference type="RefSeq" id="WP_147135236.1">
    <property type="nucleotide sequence ID" value="NZ_BJXA01000034.1"/>
</dbReference>
<evidence type="ECO:0000256" key="3">
    <source>
        <dbReference type="SAM" id="SignalP"/>
    </source>
</evidence>
<gene>
    <name evidence="5" type="ORF">NN4_47470</name>
</gene>
<feature type="signal peptide" evidence="3">
    <location>
        <begin position="1"/>
        <end position="34"/>
    </location>
</feature>
<organism evidence="5 6">
    <name type="scientific">Nocardia ninae NBRC 108245</name>
    <dbReference type="NCBI Taxonomy" id="1210091"/>
    <lineage>
        <taxon>Bacteria</taxon>
        <taxon>Bacillati</taxon>
        <taxon>Actinomycetota</taxon>
        <taxon>Actinomycetes</taxon>
        <taxon>Mycobacteriales</taxon>
        <taxon>Nocardiaceae</taxon>
        <taxon>Nocardia</taxon>
    </lineage>
</organism>
<evidence type="ECO:0000256" key="2">
    <source>
        <dbReference type="ARBA" id="ARBA00093774"/>
    </source>
</evidence>
<evidence type="ECO:0000259" key="4">
    <source>
        <dbReference type="Pfam" id="PF26580"/>
    </source>
</evidence>
<name>A0A511MJC9_9NOCA</name>
<keyword evidence="6" id="KW-1185">Reference proteome</keyword>
<accession>A0A511MJC9</accession>
<dbReference type="AlphaFoldDB" id="A0A511MJC9"/>